<accession>A0A9D4U339</accession>
<dbReference type="AlphaFoldDB" id="A0A9D4U339"/>
<name>A0A9D4U339_ADICA</name>
<comment type="caution">
    <text evidence="1">The sequence shown here is derived from an EMBL/GenBank/DDBJ whole genome shotgun (WGS) entry which is preliminary data.</text>
</comment>
<dbReference type="EMBL" id="JABFUD020000024">
    <property type="protein sequence ID" value="KAI5060075.1"/>
    <property type="molecule type" value="Genomic_DNA"/>
</dbReference>
<organism evidence="1 2">
    <name type="scientific">Adiantum capillus-veneris</name>
    <name type="common">Maidenhair fern</name>
    <dbReference type="NCBI Taxonomy" id="13818"/>
    <lineage>
        <taxon>Eukaryota</taxon>
        <taxon>Viridiplantae</taxon>
        <taxon>Streptophyta</taxon>
        <taxon>Embryophyta</taxon>
        <taxon>Tracheophyta</taxon>
        <taxon>Polypodiopsida</taxon>
        <taxon>Polypodiidae</taxon>
        <taxon>Polypodiales</taxon>
        <taxon>Pteridineae</taxon>
        <taxon>Pteridaceae</taxon>
        <taxon>Vittarioideae</taxon>
        <taxon>Adiantum</taxon>
    </lineage>
</organism>
<reference evidence="1" key="1">
    <citation type="submission" date="2021-01" db="EMBL/GenBank/DDBJ databases">
        <title>Adiantum capillus-veneris genome.</title>
        <authorList>
            <person name="Fang Y."/>
            <person name="Liao Q."/>
        </authorList>
    </citation>
    <scope>NUCLEOTIDE SEQUENCE</scope>
    <source>
        <strain evidence="1">H3</strain>
        <tissue evidence="1">Leaf</tissue>
    </source>
</reference>
<dbReference type="Proteomes" id="UP000886520">
    <property type="component" value="Chromosome 24"/>
</dbReference>
<evidence type="ECO:0000313" key="1">
    <source>
        <dbReference type="EMBL" id="KAI5060075.1"/>
    </source>
</evidence>
<protein>
    <submittedName>
        <fullName evidence="1">Uncharacterized protein</fullName>
    </submittedName>
</protein>
<keyword evidence="2" id="KW-1185">Reference proteome</keyword>
<proteinExistence type="predicted"/>
<sequence>MHPLYLNLVRNAHHWLWFHYLVKPLPAQVVNHRVKDIEAVQERRGKLDVEDFLISPQASKTRSSTELAESVH</sequence>
<evidence type="ECO:0000313" key="2">
    <source>
        <dbReference type="Proteomes" id="UP000886520"/>
    </source>
</evidence>
<gene>
    <name evidence="1" type="ORF">GOP47_0024495</name>
</gene>